<accession>A0AAV9GK72</accession>
<organism evidence="2 3">
    <name type="scientific">Podospora aff. communis PSN243</name>
    <dbReference type="NCBI Taxonomy" id="3040156"/>
    <lineage>
        <taxon>Eukaryota</taxon>
        <taxon>Fungi</taxon>
        <taxon>Dikarya</taxon>
        <taxon>Ascomycota</taxon>
        <taxon>Pezizomycotina</taxon>
        <taxon>Sordariomycetes</taxon>
        <taxon>Sordariomycetidae</taxon>
        <taxon>Sordariales</taxon>
        <taxon>Podosporaceae</taxon>
        <taxon>Podospora</taxon>
    </lineage>
</organism>
<keyword evidence="1" id="KW-0732">Signal</keyword>
<proteinExistence type="predicted"/>
<evidence type="ECO:0000256" key="1">
    <source>
        <dbReference type="SAM" id="SignalP"/>
    </source>
</evidence>
<reference evidence="2" key="2">
    <citation type="submission" date="2023-05" db="EMBL/GenBank/DDBJ databases">
        <authorList>
            <consortium name="Lawrence Berkeley National Laboratory"/>
            <person name="Steindorff A."/>
            <person name="Hensen N."/>
            <person name="Bonometti L."/>
            <person name="Westerberg I."/>
            <person name="Brannstrom I.O."/>
            <person name="Guillou S."/>
            <person name="Cros-Aarteil S."/>
            <person name="Calhoun S."/>
            <person name="Haridas S."/>
            <person name="Kuo A."/>
            <person name="Mondo S."/>
            <person name="Pangilinan J."/>
            <person name="Riley R."/>
            <person name="Labutti K."/>
            <person name="Andreopoulos B."/>
            <person name="Lipzen A."/>
            <person name="Chen C."/>
            <person name="Yanf M."/>
            <person name="Daum C."/>
            <person name="Ng V."/>
            <person name="Clum A."/>
            <person name="Ohm R."/>
            <person name="Martin F."/>
            <person name="Silar P."/>
            <person name="Natvig D."/>
            <person name="Lalanne C."/>
            <person name="Gautier V."/>
            <person name="Ament-Velasquez S.L."/>
            <person name="Kruys A."/>
            <person name="Hutchinson M.I."/>
            <person name="Powell A.J."/>
            <person name="Barry K."/>
            <person name="Miller A.N."/>
            <person name="Grigoriev I.V."/>
            <person name="Debuchy R."/>
            <person name="Gladieux P."/>
            <person name="Thoren M.H."/>
            <person name="Johannesson H."/>
        </authorList>
    </citation>
    <scope>NUCLEOTIDE SEQUENCE</scope>
    <source>
        <strain evidence="2">PSN243</strain>
    </source>
</reference>
<gene>
    <name evidence="2" type="ORF">QBC34DRAFT_426176</name>
</gene>
<feature type="signal peptide" evidence="1">
    <location>
        <begin position="1"/>
        <end position="15"/>
    </location>
</feature>
<dbReference type="AlphaFoldDB" id="A0AAV9GK72"/>
<keyword evidence="3" id="KW-1185">Reference proteome</keyword>
<evidence type="ECO:0000313" key="2">
    <source>
        <dbReference type="EMBL" id="KAK4448736.1"/>
    </source>
</evidence>
<reference evidence="2" key="1">
    <citation type="journal article" date="2023" name="Mol. Phylogenet. Evol.">
        <title>Genome-scale phylogeny and comparative genomics of the fungal order Sordariales.</title>
        <authorList>
            <person name="Hensen N."/>
            <person name="Bonometti L."/>
            <person name="Westerberg I."/>
            <person name="Brannstrom I.O."/>
            <person name="Guillou S."/>
            <person name="Cros-Aarteil S."/>
            <person name="Calhoun S."/>
            <person name="Haridas S."/>
            <person name="Kuo A."/>
            <person name="Mondo S."/>
            <person name="Pangilinan J."/>
            <person name="Riley R."/>
            <person name="LaButti K."/>
            <person name="Andreopoulos B."/>
            <person name="Lipzen A."/>
            <person name="Chen C."/>
            <person name="Yan M."/>
            <person name="Daum C."/>
            <person name="Ng V."/>
            <person name="Clum A."/>
            <person name="Steindorff A."/>
            <person name="Ohm R.A."/>
            <person name="Martin F."/>
            <person name="Silar P."/>
            <person name="Natvig D.O."/>
            <person name="Lalanne C."/>
            <person name="Gautier V."/>
            <person name="Ament-Velasquez S.L."/>
            <person name="Kruys A."/>
            <person name="Hutchinson M.I."/>
            <person name="Powell A.J."/>
            <person name="Barry K."/>
            <person name="Miller A.N."/>
            <person name="Grigoriev I.V."/>
            <person name="Debuchy R."/>
            <person name="Gladieux P."/>
            <person name="Hiltunen Thoren M."/>
            <person name="Johannesson H."/>
        </authorList>
    </citation>
    <scope>NUCLEOTIDE SEQUENCE</scope>
    <source>
        <strain evidence="2">PSN243</strain>
    </source>
</reference>
<feature type="chain" id="PRO_5043922680" evidence="1">
    <location>
        <begin position="16"/>
        <end position="173"/>
    </location>
</feature>
<name>A0AAV9GK72_9PEZI</name>
<evidence type="ECO:0000313" key="3">
    <source>
        <dbReference type="Proteomes" id="UP001321760"/>
    </source>
</evidence>
<sequence length="173" mass="18652">MTASFILLGIRLGLGTPVAAPSFIPPEINIQNISIIPGPGLPSLESLNITAAELVEEAFCKIHDEGPPSDLSRRVMCPYKGRDTVYRAATLSCAGYLERRETAPCHVPLTDKNSGSSNFCWVNIDGNSYCMHVAHTVRVVDSACAANSLWGRPGSEYAWGNGDLEVSVVSWPF</sequence>
<dbReference type="EMBL" id="MU865941">
    <property type="protein sequence ID" value="KAK4448736.1"/>
    <property type="molecule type" value="Genomic_DNA"/>
</dbReference>
<comment type="caution">
    <text evidence="2">The sequence shown here is derived from an EMBL/GenBank/DDBJ whole genome shotgun (WGS) entry which is preliminary data.</text>
</comment>
<dbReference type="Proteomes" id="UP001321760">
    <property type="component" value="Unassembled WGS sequence"/>
</dbReference>
<protein>
    <submittedName>
        <fullName evidence="2">Uncharacterized protein</fullName>
    </submittedName>
</protein>